<dbReference type="GO" id="GO:0006355">
    <property type="term" value="P:regulation of DNA-templated transcription"/>
    <property type="evidence" value="ECO:0007669"/>
    <property type="project" value="TreeGrafter"/>
</dbReference>
<gene>
    <name evidence="2" type="ORF">PSS4_v1_300017</name>
</gene>
<evidence type="ECO:0000256" key="1">
    <source>
        <dbReference type="SAM" id="MobiDB-lite"/>
    </source>
</evidence>
<evidence type="ECO:0008006" key="3">
    <source>
        <dbReference type="Google" id="ProtNLM"/>
    </source>
</evidence>
<feature type="compositionally biased region" description="Polar residues" evidence="1">
    <location>
        <begin position="27"/>
        <end position="38"/>
    </location>
</feature>
<sequence>MPAPTNPLGRTGRSRSTGGQKRDPQRNQDASAQHQSLHGSHLDTASAAFKVGDESPSQFSREYSRMFGAPPKRDIAGLRQQAHTTAASR</sequence>
<evidence type="ECO:0000313" key="2">
    <source>
        <dbReference type="EMBL" id="CUV17399.1"/>
    </source>
</evidence>
<feature type="compositionally biased region" description="Low complexity" evidence="1">
    <location>
        <begin position="9"/>
        <end position="19"/>
    </location>
</feature>
<name>A0A0S4U5B0_RALSL</name>
<reference evidence="2" key="1">
    <citation type="submission" date="2015-10" db="EMBL/GenBank/DDBJ databases">
        <authorList>
            <person name="Gilbert D.G."/>
        </authorList>
    </citation>
    <scope>NUCLEOTIDE SEQUENCE</scope>
    <source>
        <strain evidence="2">Phyl III-seqv23</strain>
    </source>
</reference>
<dbReference type="AlphaFoldDB" id="A0A0S4U5B0"/>
<feature type="region of interest" description="Disordered" evidence="1">
    <location>
        <begin position="1"/>
        <end position="89"/>
    </location>
</feature>
<dbReference type="EMBL" id="LN899821">
    <property type="protein sequence ID" value="CUV17399.1"/>
    <property type="molecule type" value="Genomic_DNA"/>
</dbReference>
<dbReference type="PANTHER" id="PTHR43436">
    <property type="entry name" value="ARAC-FAMILY TRANSCRIPTIONAL REGULATOR"/>
    <property type="match status" value="1"/>
</dbReference>
<accession>A0A0S4U5B0</accession>
<proteinExistence type="predicted"/>
<organism evidence="2">
    <name type="scientific">Ralstonia solanacearum</name>
    <name type="common">Pseudomonas solanacearum</name>
    <dbReference type="NCBI Taxonomy" id="305"/>
    <lineage>
        <taxon>Bacteria</taxon>
        <taxon>Pseudomonadati</taxon>
        <taxon>Pseudomonadota</taxon>
        <taxon>Betaproteobacteria</taxon>
        <taxon>Burkholderiales</taxon>
        <taxon>Burkholderiaceae</taxon>
        <taxon>Ralstonia</taxon>
        <taxon>Ralstonia solanacearum species complex</taxon>
    </lineage>
</organism>
<dbReference type="PANTHER" id="PTHR43436:SF1">
    <property type="entry name" value="TRANSCRIPTIONAL REGULATORY PROTEIN"/>
    <property type="match status" value="1"/>
</dbReference>
<protein>
    <recommendedName>
        <fullName evidence="3">AraC family transcriptional regulator</fullName>
    </recommendedName>
</protein>